<dbReference type="Gene3D" id="1.10.10.10">
    <property type="entry name" value="Winged helix-like DNA-binding domain superfamily/Winged helix DNA-binding domain"/>
    <property type="match status" value="1"/>
</dbReference>
<evidence type="ECO:0000259" key="4">
    <source>
        <dbReference type="PROSITE" id="PS50949"/>
    </source>
</evidence>
<dbReference type="InterPro" id="IPR008920">
    <property type="entry name" value="TF_FadR/GntR_C"/>
</dbReference>
<comment type="caution">
    <text evidence="5">The sequence shown here is derived from an EMBL/GenBank/DDBJ whole genome shotgun (WGS) entry which is preliminary data.</text>
</comment>
<accession>A0A0D0Q6K4</accession>
<evidence type="ECO:0000313" key="5">
    <source>
        <dbReference type="EMBL" id="KIQ68087.1"/>
    </source>
</evidence>
<dbReference type="AlphaFoldDB" id="A0A0D0Q6K4"/>
<proteinExistence type="predicted"/>
<name>A0A0D0Q6K4_9RHOB</name>
<dbReference type="PROSITE" id="PS50949">
    <property type="entry name" value="HTH_GNTR"/>
    <property type="match status" value="1"/>
</dbReference>
<dbReference type="Proteomes" id="UP000035100">
    <property type="component" value="Unassembled WGS sequence"/>
</dbReference>
<dbReference type="Pfam" id="PF00392">
    <property type="entry name" value="GntR"/>
    <property type="match status" value="1"/>
</dbReference>
<dbReference type="InterPro" id="IPR036390">
    <property type="entry name" value="WH_DNA-bd_sf"/>
</dbReference>
<dbReference type="GO" id="GO:0003677">
    <property type="term" value="F:DNA binding"/>
    <property type="evidence" value="ECO:0007669"/>
    <property type="project" value="UniProtKB-KW"/>
</dbReference>
<dbReference type="InterPro" id="IPR000524">
    <property type="entry name" value="Tscrpt_reg_HTH_GntR"/>
</dbReference>
<keyword evidence="2" id="KW-0238">DNA-binding</keyword>
<dbReference type="InterPro" id="IPR036388">
    <property type="entry name" value="WH-like_DNA-bd_sf"/>
</dbReference>
<dbReference type="SMART" id="SM00895">
    <property type="entry name" value="FCD"/>
    <property type="match status" value="1"/>
</dbReference>
<dbReference type="SUPFAM" id="SSF46785">
    <property type="entry name" value="Winged helix' DNA-binding domain"/>
    <property type="match status" value="1"/>
</dbReference>
<feature type="domain" description="HTH gntR-type" evidence="4">
    <location>
        <begin position="6"/>
        <end position="73"/>
    </location>
</feature>
<dbReference type="GO" id="GO:0003700">
    <property type="term" value="F:DNA-binding transcription factor activity"/>
    <property type="evidence" value="ECO:0007669"/>
    <property type="project" value="InterPro"/>
</dbReference>
<dbReference type="RefSeq" id="WP_018302551.1">
    <property type="nucleotide sequence ID" value="NZ_KN848374.1"/>
</dbReference>
<evidence type="ECO:0000256" key="2">
    <source>
        <dbReference type="ARBA" id="ARBA00023125"/>
    </source>
</evidence>
<evidence type="ECO:0000256" key="3">
    <source>
        <dbReference type="ARBA" id="ARBA00023163"/>
    </source>
</evidence>
<dbReference type="CDD" id="cd07377">
    <property type="entry name" value="WHTH_GntR"/>
    <property type="match status" value="1"/>
</dbReference>
<dbReference type="PRINTS" id="PR00035">
    <property type="entry name" value="HTHGNTR"/>
</dbReference>
<reference evidence="5 6" key="1">
    <citation type="submission" date="2013-01" db="EMBL/GenBank/DDBJ databases">
        <authorList>
            <person name="Fiebig A."/>
            <person name="Goeker M."/>
            <person name="Klenk H.-P.P."/>
        </authorList>
    </citation>
    <scope>NUCLEOTIDE SEQUENCE [LARGE SCALE GENOMIC DNA]</scope>
    <source>
        <strain evidence="5 6">DSM 24838</strain>
    </source>
</reference>
<gene>
    <name evidence="5" type="ORF">Wenmar_03302</name>
</gene>
<dbReference type="PANTHER" id="PTHR43537:SF5">
    <property type="entry name" value="UXU OPERON TRANSCRIPTIONAL REGULATOR"/>
    <property type="match status" value="1"/>
</dbReference>
<keyword evidence="3" id="KW-0804">Transcription</keyword>
<dbReference type="Pfam" id="PF07729">
    <property type="entry name" value="FCD"/>
    <property type="match status" value="1"/>
</dbReference>
<dbReference type="PANTHER" id="PTHR43537">
    <property type="entry name" value="TRANSCRIPTIONAL REGULATOR, GNTR FAMILY"/>
    <property type="match status" value="1"/>
</dbReference>
<dbReference type="STRING" id="1123501.Wenmar_03302"/>
<dbReference type="SMART" id="SM00345">
    <property type="entry name" value="HTH_GNTR"/>
    <property type="match status" value="1"/>
</dbReference>
<evidence type="ECO:0000313" key="6">
    <source>
        <dbReference type="Proteomes" id="UP000035100"/>
    </source>
</evidence>
<dbReference type="EMBL" id="AONG01000017">
    <property type="protein sequence ID" value="KIQ68087.1"/>
    <property type="molecule type" value="Genomic_DNA"/>
</dbReference>
<keyword evidence="1" id="KW-0805">Transcription regulation</keyword>
<dbReference type="OrthoDB" id="7834120at2"/>
<protein>
    <submittedName>
        <fullName evidence="5">Transcriptional regulator</fullName>
    </submittedName>
</protein>
<organism evidence="5 6">
    <name type="scientific">Wenxinia marina DSM 24838</name>
    <dbReference type="NCBI Taxonomy" id="1123501"/>
    <lineage>
        <taxon>Bacteria</taxon>
        <taxon>Pseudomonadati</taxon>
        <taxon>Pseudomonadota</taxon>
        <taxon>Alphaproteobacteria</taxon>
        <taxon>Rhodobacterales</taxon>
        <taxon>Roseobacteraceae</taxon>
        <taxon>Wenxinia</taxon>
    </lineage>
</organism>
<dbReference type="SUPFAM" id="SSF48008">
    <property type="entry name" value="GntR ligand-binding domain-like"/>
    <property type="match status" value="1"/>
</dbReference>
<dbReference type="eggNOG" id="COG1802">
    <property type="taxonomic scope" value="Bacteria"/>
</dbReference>
<evidence type="ECO:0000256" key="1">
    <source>
        <dbReference type="ARBA" id="ARBA00023015"/>
    </source>
</evidence>
<keyword evidence="6" id="KW-1185">Reference proteome</keyword>
<dbReference type="Gene3D" id="1.20.120.530">
    <property type="entry name" value="GntR ligand-binding domain-like"/>
    <property type="match status" value="1"/>
</dbReference>
<dbReference type="InterPro" id="IPR011711">
    <property type="entry name" value="GntR_C"/>
</dbReference>
<sequence>MMIEHLTIRERTYNALLEMITNRELQVGQVIDEVSLARMLNVSRTPLREAIRQLVIEGLVTARPYRGHAIRSLTTKELNDLYSVRKELEVLAIRGAVPRMTDEDIAELEGLLDRGVQALRNGDLPAYANLDKAFHGRIAELSDNGTIVETLNRLALQIQLCRVMANEDPALAEHAAEEREAMVQAFRARDVDRAGELMRAHIAGVQKAAVERMEAAEPAIGPSAPVVRLGKRGA</sequence>